<keyword evidence="2" id="KW-1185">Reference proteome</keyword>
<evidence type="ECO:0000313" key="2">
    <source>
        <dbReference type="Proteomes" id="UP000487350"/>
    </source>
</evidence>
<dbReference type="EMBL" id="WJBU01000020">
    <property type="protein sequence ID" value="MRD49175.1"/>
    <property type="molecule type" value="Genomic_DNA"/>
</dbReference>
<proteinExistence type="predicted"/>
<comment type="caution">
    <text evidence="1">The sequence shown here is derived from an EMBL/GenBank/DDBJ whole genome shotgun (WGS) entry which is preliminary data.</text>
</comment>
<dbReference type="Proteomes" id="UP000487350">
    <property type="component" value="Unassembled WGS sequence"/>
</dbReference>
<organism evidence="1 2">
    <name type="scientific">Caenimonas koreensis DSM 17982</name>
    <dbReference type="NCBI Taxonomy" id="1121255"/>
    <lineage>
        <taxon>Bacteria</taxon>
        <taxon>Pseudomonadati</taxon>
        <taxon>Pseudomonadota</taxon>
        <taxon>Betaproteobacteria</taxon>
        <taxon>Burkholderiales</taxon>
        <taxon>Comamonadaceae</taxon>
        <taxon>Caenimonas</taxon>
    </lineage>
</organism>
<gene>
    <name evidence="1" type="ORF">GHT07_18010</name>
</gene>
<dbReference type="AlphaFoldDB" id="A0A844AXT2"/>
<sequence>MKTVVFQSYRTHDVAPWITACMGTVRAWAEARGYDYEFFDDSLLERVPAWYRSKVQGQMCPMTDYARLVVARELLARGYERTVWVDADVVVFAPERLDVEVTDSFAYCHELGLNIDEQGVPKFWTSVNNAISVFVKGNVYLDFFIDAAERTAMALDVVPKIAISTRFLTRLRQTLPFQLLMNVGLFSPLVMNDIAKGTHVALPAYGAALKAPLACANLCGSMVGDGQRQGVLVTDSDYAAVVARCLETRGDVVNQFITQAIPH</sequence>
<protein>
    <recommendedName>
        <fullName evidence="3">Glycosyltransferase sugar-binding region containing DXD motif-containing protein</fullName>
    </recommendedName>
</protein>
<reference evidence="1 2" key="1">
    <citation type="submission" date="2019-11" db="EMBL/GenBank/DDBJ databases">
        <title>Caenimonas koreensis gen. nov., sp. nov., isolated from activated sludge.</title>
        <authorList>
            <person name="Seung H.R."/>
        </authorList>
    </citation>
    <scope>NUCLEOTIDE SEQUENCE [LARGE SCALE GENOMIC DNA]</scope>
    <source>
        <strain evidence="1 2">EMB320</strain>
    </source>
</reference>
<dbReference type="RefSeq" id="WP_153586486.1">
    <property type="nucleotide sequence ID" value="NZ_WJBU01000020.1"/>
</dbReference>
<evidence type="ECO:0000313" key="1">
    <source>
        <dbReference type="EMBL" id="MRD49175.1"/>
    </source>
</evidence>
<accession>A0A844AXT2</accession>
<dbReference type="OrthoDB" id="195155at2"/>
<evidence type="ECO:0008006" key="3">
    <source>
        <dbReference type="Google" id="ProtNLM"/>
    </source>
</evidence>
<name>A0A844AXT2_9BURK</name>